<evidence type="ECO:0000313" key="2">
    <source>
        <dbReference type="EMBL" id="EOA81850.1"/>
    </source>
</evidence>
<feature type="compositionally biased region" description="Gly residues" evidence="1">
    <location>
        <begin position="124"/>
        <end position="140"/>
    </location>
</feature>
<dbReference type="EMBL" id="KB908855">
    <property type="protein sequence ID" value="EOA81850.1"/>
    <property type="molecule type" value="Genomic_DNA"/>
</dbReference>
<keyword evidence="3" id="KW-1185">Reference proteome</keyword>
<dbReference type="Proteomes" id="UP000016935">
    <property type="component" value="Unassembled WGS sequence"/>
</dbReference>
<evidence type="ECO:0000313" key="3">
    <source>
        <dbReference type="Proteomes" id="UP000016935"/>
    </source>
</evidence>
<evidence type="ECO:0000256" key="1">
    <source>
        <dbReference type="SAM" id="MobiDB-lite"/>
    </source>
</evidence>
<feature type="region of interest" description="Disordered" evidence="1">
    <location>
        <begin position="118"/>
        <end position="158"/>
    </location>
</feature>
<feature type="compositionally biased region" description="Low complexity" evidence="1">
    <location>
        <begin position="141"/>
        <end position="150"/>
    </location>
</feature>
<name>R0I8J9_EXST2</name>
<dbReference type="HOGENOM" id="CLU_1496763_0_0_1"/>
<proteinExistence type="predicted"/>
<dbReference type="AlphaFoldDB" id="R0I8J9"/>
<accession>R0I8J9</accession>
<protein>
    <submittedName>
        <fullName evidence="2">Uncharacterized protein</fullName>
    </submittedName>
</protein>
<dbReference type="eggNOG" id="ENOG502T16X">
    <property type="taxonomic scope" value="Eukaryota"/>
</dbReference>
<dbReference type="OrthoDB" id="5429002at2759"/>
<reference evidence="2 3" key="2">
    <citation type="journal article" date="2013" name="PLoS Genet.">
        <title>Comparative genome structure, secondary metabolite, and effector coding capacity across Cochliobolus pathogens.</title>
        <authorList>
            <person name="Condon B.J."/>
            <person name="Leng Y."/>
            <person name="Wu D."/>
            <person name="Bushley K.E."/>
            <person name="Ohm R.A."/>
            <person name="Otillar R."/>
            <person name="Martin J."/>
            <person name="Schackwitz W."/>
            <person name="Grimwood J."/>
            <person name="MohdZainudin N."/>
            <person name="Xue C."/>
            <person name="Wang R."/>
            <person name="Manning V.A."/>
            <person name="Dhillon B."/>
            <person name="Tu Z.J."/>
            <person name="Steffenson B.J."/>
            <person name="Salamov A."/>
            <person name="Sun H."/>
            <person name="Lowry S."/>
            <person name="LaButti K."/>
            <person name="Han J."/>
            <person name="Copeland A."/>
            <person name="Lindquist E."/>
            <person name="Barry K."/>
            <person name="Schmutz J."/>
            <person name="Baker S.E."/>
            <person name="Ciuffetti L.M."/>
            <person name="Grigoriev I.V."/>
            <person name="Zhong S."/>
            <person name="Turgeon B.G."/>
        </authorList>
    </citation>
    <scope>NUCLEOTIDE SEQUENCE [LARGE SCALE GENOMIC DNA]</scope>
    <source>
        <strain evidence="3">28A</strain>
    </source>
</reference>
<organism evidence="2 3">
    <name type="scientific">Exserohilum turcicum (strain 28A)</name>
    <name type="common">Northern leaf blight fungus</name>
    <name type="synonym">Setosphaeria turcica</name>
    <dbReference type="NCBI Taxonomy" id="671987"/>
    <lineage>
        <taxon>Eukaryota</taxon>
        <taxon>Fungi</taxon>
        <taxon>Dikarya</taxon>
        <taxon>Ascomycota</taxon>
        <taxon>Pezizomycotina</taxon>
        <taxon>Dothideomycetes</taxon>
        <taxon>Pleosporomycetidae</taxon>
        <taxon>Pleosporales</taxon>
        <taxon>Pleosporineae</taxon>
        <taxon>Pleosporaceae</taxon>
        <taxon>Exserohilum</taxon>
    </lineage>
</organism>
<dbReference type="RefSeq" id="XP_008030238.1">
    <property type="nucleotide sequence ID" value="XM_008032047.1"/>
</dbReference>
<dbReference type="GeneID" id="19399463"/>
<reference evidence="2 3" key="1">
    <citation type="journal article" date="2012" name="PLoS Pathog.">
        <title>Diverse lifestyles and strategies of plant pathogenesis encoded in the genomes of eighteen Dothideomycetes fungi.</title>
        <authorList>
            <person name="Ohm R.A."/>
            <person name="Feau N."/>
            <person name="Henrissat B."/>
            <person name="Schoch C.L."/>
            <person name="Horwitz B.A."/>
            <person name="Barry K.W."/>
            <person name="Condon B.J."/>
            <person name="Copeland A.C."/>
            <person name="Dhillon B."/>
            <person name="Glaser F."/>
            <person name="Hesse C.N."/>
            <person name="Kosti I."/>
            <person name="LaButti K."/>
            <person name="Lindquist E.A."/>
            <person name="Lucas S."/>
            <person name="Salamov A.A."/>
            <person name="Bradshaw R.E."/>
            <person name="Ciuffetti L."/>
            <person name="Hamelin R.C."/>
            <person name="Kema G.H.J."/>
            <person name="Lawrence C."/>
            <person name="Scott J.A."/>
            <person name="Spatafora J.W."/>
            <person name="Turgeon B.G."/>
            <person name="de Wit P.J.G.M."/>
            <person name="Zhong S."/>
            <person name="Goodwin S.B."/>
            <person name="Grigoriev I.V."/>
        </authorList>
    </citation>
    <scope>NUCLEOTIDE SEQUENCE [LARGE SCALE GENOMIC DNA]</scope>
    <source>
        <strain evidence="3">28A</strain>
    </source>
</reference>
<gene>
    <name evidence="2" type="ORF">SETTUDRAFT_165435</name>
</gene>
<sequence length="180" mass="16921">MRSSIYVSAAAFALASAQGGSTSIDAFPQTAFATQTNSLGVVTGMPSVDTSIPPQPNVFTSIPPVVTAQPAPADIPAVGPGVHTLTLAGTGTGSLVNSTRTITVSANNSTTVALVASPTSSGAGATGSGASGASGSGASGSGASASRTGANRPDKTGAASNVKAAAGSLVGFGALMAALL</sequence>